<protein>
    <submittedName>
        <fullName evidence="2">Uncharacterized protein</fullName>
    </submittedName>
</protein>
<dbReference type="EMBL" id="JBICCN010000384">
    <property type="protein sequence ID" value="KAL3071817.1"/>
    <property type="molecule type" value="Genomic_DNA"/>
</dbReference>
<accession>A0ABD2HZ83</accession>
<dbReference type="Proteomes" id="UP001620645">
    <property type="component" value="Unassembled WGS sequence"/>
</dbReference>
<evidence type="ECO:0000313" key="4">
    <source>
        <dbReference type="Proteomes" id="UP001620645"/>
    </source>
</evidence>
<proteinExistence type="predicted"/>
<sequence>MNSHQRQIEREQLRARLNILVDEVDMVVQGLINNYRSDGLINEEAAIEQAPETVELQNVTIGPHLPAQQNEEWEIGPHMPLQHHHEHQGWEVLPYQPPLRQHWETATNIDQQQWNADENAIWLGNADAISLPPPPQHPWETPRSHFGQDAQRGHDFAELAPMEPENVEAQPANVVAAAVHGALTFAERCLLCLGRHSIECNVTVRGNGCLCVAICTQCTENGFWEQYVTAFKAQCQQAVEENEDPYTGLPRQDQISLDNWVQAHDQRPRCLNCQTARVDFLLSVVRPRRSNRARVSRGPCAFC</sequence>
<evidence type="ECO:0000313" key="1">
    <source>
        <dbReference type="EMBL" id="KAL3071817.1"/>
    </source>
</evidence>
<dbReference type="EMBL" id="JBICCN010000366">
    <property type="protein sequence ID" value="KAL3073609.1"/>
    <property type="molecule type" value="Genomic_DNA"/>
</dbReference>
<evidence type="ECO:0000313" key="3">
    <source>
        <dbReference type="EMBL" id="KAL3085466.1"/>
    </source>
</evidence>
<comment type="caution">
    <text evidence="2">The sequence shown here is derived from an EMBL/GenBank/DDBJ whole genome shotgun (WGS) entry which is preliminary data.</text>
</comment>
<keyword evidence="4" id="KW-1185">Reference proteome</keyword>
<dbReference type="EMBL" id="JBICCN010000231">
    <property type="protein sequence ID" value="KAL3085466.1"/>
    <property type="molecule type" value="Genomic_DNA"/>
</dbReference>
<name>A0ABD2HZ83_HETSC</name>
<evidence type="ECO:0000313" key="2">
    <source>
        <dbReference type="EMBL" id="KAL3073609.1"/>
    </source>
</evidence>
<organism evidence="2 4">
    <name type="scientific">Heterodera schachtii</name>
    <name type="common">Sugarbeet cyst nematode worm</name>
    <name type="synonym">Tylenchus schachtii</name>
    <dbReference type="NCBI Taxonomy" id="97005"/>
    <lineage>
        <taxon>Eukaryota</taxon>
        <taxon>Metazoa</taxon>
        <taxon>Ecdysozoa</taxon>
        <taxon>Nematoda</taxon>
        <taxon>Chromadorea</taxon>
        <taxon>Rhabditida</taxon>
        <taxon>Tylenchina</taxon>
        <taxon>Tylenchomorpha</taxon>
        <taxon>Tylenchoidea</taxon>
        <taxon>Heteroderidae</taxon>
        <taxon>Heteroderinae</taxon>
        <taxon>Heterodera</taxon>
    </lineage>
</organism>
<gene>
    <name evidence="3" type="ORF">niasHS_008394</name>
    <name evidence="1" type="ORF">niasHS_016501</name>
    <name evidence="2" type="ORF">niasHS_017176</name>
</gene>
<dbReference type="AlphaFoldDB" id="A0ABD2HZ83"/>
<reference evidence="2 4" key="1">
    <citation type="submission" date="2024-10" db="EMBL/GenBank/DDBJ databases">
        <authorList>
            <person name="Kim D."/>
        </authorList>
    </citation>
    <scope>NUCLEOTIDE SEQUENCE [LARGE SCALE GENOMIC DNA]</scope>
    <source>
        <strain evidence="2">Taebaek</strain>
    </source>
</reference>